<dbReference type="InterPro" id="IPR032559">
    <property type="entry name" value="DUF4933"/>
</dbReference>
<gene>
    <name evidence="1" type="ORF">DW191_00755</name>
</gene>
<dbReference type="PROSITE" id="PS51257">
    <property type="entry name" value="PROKAR_LIPOPROTEIN"/>
    <property type="match status" value="1"/>
</dbReference>
<proteinExistence type="predicted"/>
<dbReference type="RefSeq" id="WP_122290886.1">
    <property type="nucleotide sequence ID" value="NZ_QRKC01000001.1"/>
</dbReference>
<dbReference type="Pfam" id="PF16287">
    <property type="entry name" value="DUF4933"/>
    <property type="match status" value="1"/>
</dbReference>
<dbReference type="EMBL" id="QRKC01000001">
    <property type="protein sequence ID" value="RHH79708.1"/>
    <property type="molecule type" value="Genomic_DNA"/>
</dbReference>
<evidence type="ECO:0008006" key="3">
    <source>
        <dbReference type="Google" id="ProtNLM"/>
    </source>
</evidence>
<reference evidence="1 2" key="1">
    <citation type="submission" date="2018-08" db="EMBL/GenBank/DDBJ databases">
        <title>A genome reference for cultivated species of the human gut microbiota.</title>
        <authorList>
            <person name="Zou Y."/>
            <person name="Xue W."/>
            <person name="Luo G."/>
        </authorList>
    </citation>
    <scope>NUCLEOTIDE SEQUENCE [LARGE SCALE GENOMIC DNA]</scope>
    <source>
        <strain evidence="1 2">AM16-50</strain>
    </source>
</reference>
<comment type="caution">
    <text evidence="1">The sequence shown here is derived from an EMBL/GenBank/DDBJ whole genome shotgun (WGS) entry which is preliminary data.</text>
</comment>
<dbReference type="AlphaFoldDB" id="A0A414Y0M0"/>
<accession>A0A414Y0M0</accession>
<sequence>MNKRLFLILLPALLSATGCKQQKASETKGTITEVEAHQPLPPQYTAHYDKSVTPGRIDIEKALADSVPVNLSKVASSIEYFMVGDDKYPITDVVATNEGFIALNQPKLYLYRKGMKRKRVGLKTTYGNWINAPGSKISFDTVTTRLYAHLKRINQETGYGEEYIAELPPLDSVLARVYYLYPDSLPNRYFFPPKSSLIRYLSPDKYATQKENKDGIDEGITLFHLNGDTICTFTAGIDPTTQKGQYLFQPPFFDKIYRHGDQITFRLSFCDTIYRIRNEQTYYPAYVTDFGKLRLTAIENIQGKDRKNKAWMTALEENAKALFVRTYKEGKSTQSGWLDANREPDMPSEERQIVYLKSSGQTFALPVKAQGLTNDLDGGLPFWPDGQTSGYLYMIRPAKELKTKIKLTGSSKQKELKAFLDSVDEKQNVMIVVK</sequence>
<evidence type="ECO:0000313" key="1">
    <source>
        <dbReference type="EMBL" id="RHH79708.1"/>
    </source>
</evidence>
<organism evidence="1 2">
    <name type="scientific">Parabacteroides merdae</name>
    <dbReference type="NCBI Taxonomy" id="46503"/>
    <lineage>
        <taxon>Bacteria</taxon>
        <taxon>Pseudomonadati</taxon>
        <taxon>Bacteroidota</taxon>
        <taxon>Bacteroidia</taxon>
        <taxon>Bacteroidales</taxon>
        <taxon>Tannerellaceae</taxon>
        <taxon>Parabacteroides</taxon>
    </lineage>
</organism>
<evidence type="ECO:0000313" key="2">
    <source>
        <dbReference type="Proteomes" id="UP000283732"/>
    </source>
</evidence>
<protein>
    <recommendedName>
        <fullName evidence="3">DUF4933 domain-containing protein</fullName>
    </recommendedName>
</protein>
<dbReference type="Proteomes" id="UP000283732">
    <property type="component" value="Unassembled WGS sequence"/>
</dbReference>
<name>A0A414Y0M0_9BACT</name>